<evidence type="ECO:0000256" key="1">
    <source>
        <dbReference type="ARBA" id="ARBA00022527"/>
    </source>
</evidence>
<dbReference type="CDD" id="cd16936">
    <property type="entry name" value="HATPase_RsbW-like"/>
    <property type="match status" value="1"/>
</dbReference>
<reference evidence="5" key="1">
    <citation type="submission" date="2017-06" db="EMBL/GenBank/DDBJ databases">
        <authorList>
            <person name="Varghese N."/>
            <person name="Submissions S."/>
        </authorList>
    </citation>
    <scope>NUCLEOTIDE SEQUENCE [LARGE SCALE GENOMIC DNA]</scope>
    <source>
        <strain evidence="5">DSM 45423</strain>
    </source>
</reference>
<dbReference type="Gene3D" id="3.30.565.10">
    <property type="entry name" value="Histidine kinase-like ATPase, C-terminal domain"/>
    <property type="match status" value="1"/>
</dbReference>
<keyword evidence="4" id="KW-0418">Kinase</keyword>
<sequence>MSAARTGGGPGSAVGYVHDALLYDDPGQLVDVVAPFLREGLAAGEAAVLATGARVAGVVRDALDDDPRLLVLDRAEAYRTRTPATITGFRRLADRQVAEGVSRVRVVGETDFGTTAQERYEWQRYEAVVNVALADRPLWGLCVFDTRRLPEPVLESARRTHPHLVTPRGRVRNGGYVDPAVFLRDLPAPPEPLEQGTPRLTARDVTDFIGLRHAVAAELATLPGPRDVVEDLLLAVDEMTSNAVRHGRPPVDLELWTDAGRVVCRITDRGPGPADPFAGYGPAHGEDLSRGGMGLWLARQLCDHVHVARTAEATSVRLVTRLR</sequence>
<feature type="domain" description="MEDS" evidence="3">
    <location>
        <begin position="18"/>
        <end position="162"/>
    </location>
</feature>
<dbReference type="Proteomes" id="UP000198386">
    <property type="component" value="Unassembled WGS sequence"/>
</dbReference>
<keyword evidence="4" id="KW-0808">Transferase</keyword>
<dbReference type="InterPro" id="IPR050267">
    <property type="entry name" value="Anti-sigma-factor_SerPK"/>
</dbReference>
<proteinExistence type="predicted"/>
<evidence type="ECO:0000259" key="3">
    <source>
        <dbReference type="Pfam" id="PF14417"/>
    </source>
</evidence>
<dbReference type="NCBIfam" id="NF041045">
    <property type="entry name" value="RsbA_anti_sig"/>
    <property type="match status" value="1"/>
</dbReference>
<feature type="domain" description="Histidine kinase/HSP90-like ATPase" evidence="2">
    <location>
        <begin position="210"/>
        <end position="319"/>
    </location>
</feature>
<evidence type="ECO:0000259" key="2">
    <source>
        <dbReference type="Pfam" id="PF13581"/>
    </source>
</evidence>
<dbReference type="AlphaFoldDB" id="A0A239DHE7"/>
<dbReference type="EMBL" id="FZOH01000003">
    <property type="protein sequence ID" value="SNS31836.1"/>
    <property type="molecule type" value="Genomic_DNA"/>
</dbReference>
<dbReference type="GO" id="GO:0004674">
    <property type="term" value="F:protein serine/threonine kinase activity"/>
    <property type="evidence" value="ECO:0007669"/>
    <property type="project" value="UniProtKB-KW"/>
</dbReference>
<dbReference type="PANTHER" id="PTHR35526:SF3">
    <property type="entry name" value="ANTI-SIGMA-F FACTOR RSBW"/>
    <property type="match status" value="1"/>
</dbReference>
<dbReference type="InterPro" id="IPR036890">
    <property type="entry name" value="HATPase_C_sf"/>
</dbReference>
<dbReference type="Pfam" id="PF13581">
    <property type="entry name" value="HATPase_c_2"/>
    <property type="match status" value="1"/>
</dbReference>
<dbReference type="OrthoDB" id="4088450at2"/>
<accession>A0A239DHE7</accession>
<evidence type="ECO:0000313" key="4">
    <source>
        <dbReference type="EMBL" id="SNS31836.1"/>
    </source>
</evidence>
<organism evidence="4 5">
    <name type="scientific">Geodermatophilus saharensis</name>
    <dbReference type="NCBI Taxonomy" id="1137994"/>
    <lineage>
        <taxon>Bacteria</taxon>
        <taxon>Bacillati</taxon>
        <taxon>Actinomycetota</taxon>
        <taxon>Actinomycetes</taxon>
        <taxon>Geodermatophilales</taxon>
        <taxon>Geodermatophilaceae</taxon>
        <taxon>Geodermatophilus</taxon>
    </lineage>
</organism>
<dbReference type="SUPFAM" id="SSF55874">
    <property type="entry name" value="ATPase domain of HSP90 chaperone/DNA topoisomerase II/histidine kinase"/>
    <property type="match status" value="1"/>
</dbReference>
<gene>
    <name evidence="4" type="ORF">SAMN04488107_2181</name>
</gene>
<name>A0A239DHE7_9ACTN</name>
<dbReference type="InterPro" id="IPR047718">
    <property type="entry name" value="RsbA-like_anti_sig"/>
</dbReference>
<dbReference type="InterPro" id="IPR003594">
    <property type="entry name" value="HATPase_dom"/>
</dbReference>
<dbReference type="Pfam" id="PF14417">
    <property type="entry name" value="MEDS"/>
    <property type="match status" value="1"/>
</dbReference>
<protein>
    <submittedName>
        <fullName evidence="4">Anti-sigma regulatory factor (Ser/Thr protein kinase)</fullName>
    </submittedName>
</protein>
<keyword evidence="1" id="KW-0723">Serine/threonine-protein kinase</keyword>
<dbReference type="InterPro" id="IPR025847">
    <property type="entry name" value="MEDS_domain"/>
</dbReference>
<dbReference type="PANTHER" id="PTHR35526">
    <property type="entry name" value="ANTI-SIGMA-F FACTOR RSBW-RELATED"/>
    <property type="match status" value="1"/>
</dbReference>
<keyword evidence="5" id="KW-1185">Reference proteome</keyword>
<evidence type="ECO:0000313" key="5">
    <source>
        <dbReference type="Proteomes" id="UP000198386"/>
    </source>
</evidence>
<dbReference type="RefSeq" id="WP_089403864.1">
    <property type="nucleotide sequence ID" value="NZ_FZOH01000003.1"/>
</dbReference>